<dbReference type="PROSITE" id="PS01142">
    <property type="entry name" value="T2SP_N"/>
    <property type="match status" value="1"/>
</dbReference>
<keyword evidence="4" id="KW-0813">Transport</keyword>
<dbReference type="EMBL" id="JACIET010000001">
    <property type="protein sequence ID" value="MBB4012393.1"/>
    <property type="molecule type" value="Genomic_DNA"/>
</dbReference>
<name>A0A840BID3_9RHOO</name>
<accession>A0A840BID3</accession>
<dbReference type="GO" id="GO:0015627">
    <property type="term" value="C:type II protein secretion system complex"/>
    <property type="evidence" value="ECO:0007669"/>
    <property type="project" value="InterPro"/>
</dbReference>
<dbReference type="InterPro" id="IPR000645">
    <property type="entry name" value="T2SS_GspN_CS"/>
</dbReference>
<dbReference type="AlphaFoldDB" id="A0A840BID3"/>
<comment type="caution">
    <text evidence="11">The sequence shown here is derived from an EMBL/GenBank/DDBJ whole genome shotgun (WGS) entry which is preliminary data.</text>
</comment>
<evidence type="ECO:0000256" key="1">
    <source>
        <dbReference type="ARBA" id="ARBA00004533"/>
    </source>
</evidence>
<sequence length="248" mass="27303">MIRRALLFLVLLALSIALRAPSWLMDTAVKSATSGEVRLALIEGTLWNGKGTLTVVDPVSLRAQPWVSLQWRWLPAQLLRGDAAWQLTADEKPAGEIAAGIRGWRADGLSLAAPARFAMERIPHAFGRLGWRGDVQAETTQWRCTWARRCDGRLSLRWSGAAVDVLRGRPLGDYQLDTRGEGERLTVAWTTLRGETRIEAQGFVDAGHWQFGGTVKGDPSFLQRLPAVAGKFVQPTGSAGEYRFNLGN</sequence>
<keyword evidence="8" id="KW-0653">Protein transport</keyword>
<proteinExistence type="inferred from homology"/>
<keyword evidence="9" id="KW-0472">Membrane</keyword>
<evidence type="ECO:0000313" key="11">
    <source>
        <dbReference type="EMBL" id="MBB4012393.1"/>
    </source>
</evidence>
<evidence type="ECO:0000256" key="9">
    <source>
        <dbReference type="ARBA" id="ARBA00023136"/>
    </source>
</evidence>
<comment type="similarity">
    <text evidence="2">Belongs to the GSP N family.</text>
</comment>
<evidence type="ECO:0000256" key="8">
    <source>
        <dbReference type="ARBA" id="ARBA00022927"/>
    </source>
</evidence>
<dbReference type="InterPro" id="IPR022792">
    <property type="entry name" value="T2SS_protein-GspN"/>
</dbReference>
<keyword evidence="12" id="KW-1185">Reference proteome</keyword>
<evidence type="ECO:0000256" key="4">
    <source>
        <dbReference type="ARBA" id="ARBA00022448"/>
    </source>
</evidence>
<evidence type="ECO:0000256" key="6">
    <source>
        <dbReference type="ARBA" id="ARBA00022519"/>
    </source>
</evidence>
<dbReference type="GO" id="GO:0015628">
    <property type="term" value="P:protein secretion by the type II secretion system"/>
    <property type="evidence" value="ECO:0007669"/>
    <property type="project" value="InterPro"/>
</dbReference>
<evidence type="ECO:0000256" key="5">
    <source>
        <dbReference type="ARBA" id="ARBA00022475"/>
    </source>
</evidence>
<reference evidence="11 12" key="1">
    <citation type="submission" date="2020-08" db="EMBL/GenBank/DDBJ databases">
        <title>Genomic Encyclopedia of Type Strains, Phase IV (KMG-IV): sequencing the most valuable type-strain genomes for metagenomic binning, comparative biology and taxonomic classification.</title>
        <authorList>
            <person name="Goeker M."/>
        </authorList>
    </citation>
    <scope>NUCLEOTIDE SEQUENCE [LARGE SCALE GENOMIC DNA]</scope>
    <source>
        <strain evidence="11 12">DSM 106739</strain>
    </source>
</reference>
<evidence type="ECO:0000256" key="7">
    <source>
        <dbReference type="ARBA" id="ARBA00022692"/>
    </source>
</evidence>
<evidence type="ECO:0000313" key="12">
    <source>
        <dbReference type="Proteomes" id="UP000561045"/>
    </source>
</evidence>
<dbReference type="GO" id="GO:0005886">
    <property type="term" value="C:plasma membrane"/>
    <property type="evidence" value="ECO:0007669"/>
    <property type="project" value="UniProtKB-SubCell"/>
</dbReference>
<keyword evidence="7" id="KW-0812">Transmembrane</keyword>
<gene>
    <name evidence="11" type="ORF">GGR36_001701</name>
</gene>
<evidence type="ECO:0000256" key="2">
    <source>
        <dbReference type="ARBA" id="ARBA00007208"/>
    </source>
</evidence>
<dbReference type="Proteomes" id="UP000561045">
    <property type="component" value="Unassembled WGS sequence"/>
</dbReference>
<organism evidence="11 12">
    <name type="scientific">Niveibacterium umoris</name>
    <dbReference type="NCBI Taxonomy" id="1193620"/>
    <lineage>
        <taxon>Bacteria</taxon>
        <taxon>Pseudomonadati</taxon>
        <taxon>Pseudomonadota</taxon>
        <taxon>Betaproteobacteria</taxon>
        <taxon>Rhodocyclales</taxon>
        <taxon>Rhodocyclaceae</taxon>
        <taxon>Niveibacterium</taxon>
    </lineage>
</organism>
<evidence type="ECO:0000256" key="3">
    <source>
        <dbReference type="ARBA" id="ARBA00021563"/>
    </source>
</evidence>
<dbReference type="Pfam" id="PF01203">
    <property type="entry name" value="T2SSN"/>
    <property type="match status" value="1"/>
</dbReference>
<evidence type="ECO:0000256" key="10">
    <source>
        <dbReference type="ARBA" id="ARBA00030772"/>
    </source>
</evidence>
<keyword evidence="6" id="KW-0997">Cell inner membrane</keyword>
<keyword evidence="5" id="KW-1003">Cell membrane</keyword>
<protein>
    <recommendedName>
        <fullName evidence="3">Type II secretion system protein N</fullName>
    </recommendedName>
    <alternativeName>
        <fullName evidence="10">General secretion pathway protein N</fullName>
    </alternativeName>
</protein>
<comment type="subcellular location">
    <subcellularLocation>
        <location evidence="1">Cell inner membrane</location>
    </subcellularLocation>
</comment>
<dbReference type="RefSeq" id="WP_183634202.1">
    <property type="nucleotide sequence ID" value="NZ_BAABLE010000011.1"/>
</dbReference>